<comment type="caution">
    <text evidence="1">The sequence shown here is derived from an EMBL/GenBank/DDBJ whole genome shotgun (WGS) entry which is preliminary data.</text>
</comment>
<dbReference type="EMBL" id="SHBJ01000023">
    <property type="protein sequence ID" value="RZO27937.1"/>
    <property type="molecule type" value="Genomic_DNA"/>
</dbReference>
<reference evidence="1 2" key="1">
    <citation type="submission" date="2019-02" db="EMBL/GenBank/DDBJ databases">
        <title>Prokaryotic population dynamics and viral predation in marine succession experiment using metagenomics: the confinement effect.</title>
        <authorList>
            <person name="Haro-Moreno J.M."/>
            <person name="Rodriguez-Valera F."/>
            <person name="Lopez-Perez M."/>
        </authorList>
    </citation>
    <scope>NUCLEOTIDE SEQUENCE [LARGE SCALE GENOMIC DNA]</scope>
    <source>
        <strain evidence="1">MED-G164</strain>
    </source>
</reference>
<evidence type="ECO:0000313" key="2">
    <source>
        <dbReference type="Proteomes" id="UP000315283"/>
    </source>
</evidence>
<accession>A0A520N377</accession>
<proteinExistence type="predicted"/>
<sequence length="221" mass="25970">MLTILITCNFIACDIPEYEAKYRFESEEISITGIRQFKKNKNNYEIRFDASNLLASMMFSSKFNIDNNIVIPKTYDIKIKPKFLKRDQLVIFNKQEGLIQSSGQNPWQTTMMKSDAVFDPLNVQIMIRMYIKSGLNNFVLNILDMQEGGFKEYVFEIKNIEKCFVGEIEYKCRILERSRENTDRIVTYYLAEELDFMFIKIIDSSPDKTNTLELKEILSFG</sequence>
<dbReference type="Proteomes" id="UP000315283">
    <property type="component" value="Unassembled WGS sequence"/>
</dbReference>
<dbReference type="AlphaFoldDB" id="A0A520N377"/>
<gene>
    <name evidence="1" type="ORF">EVA97_03445</name>
</gene>
<evidence type="ECO:0008006" key="3">
    <source>
        <dbReference type="Google" id="ProtNLM"/>
    </source>
</evidence>
<protein>
    <recommendedName>
        <fullName evidence="3">DUF3108 domain-containing protein</fullName>
    </recommendedName>
</protein>
<name>A0A520N377_9GAMM</name>
<evidence type="ECO:0000313" key="1">
    <source>
        <dbReference type="EMBL" id="RZO27937.1"/>
    </source>
</evidence>
<organism evidence="1 2">
    <name type="scientific">SAR86 cluster bacterium</name>
    <dbReference type="NCBI Taxonomy" id="2030880"/>
    <lineage>
        <taxon>Bacteria</taxon>
        <taxon>Pseudomonadati</taxon>
        <taxon>Pseudomonadota</taxon>
        <taxon>Gammaproteobacteria</taxon>
        <taxon>SAR86 cluster</taxon>
    </lineage>
</organism>